<dbReference type="VEuPathDB" id="CryptoDB:Vbra_14793"/>
<keyword evidence="4" id="KW-1185">Reference proteome</keyword>
<feature type="chain" id="PRO_5012226919" description="Homing endonuclease LAGLIDADG domain-containing protein" evidence="2">
    <location>
        <begin position="16"/>
        <end position="482"/>
    </location>
</feature>
<reference evidence="3 4" key="1">
    <citation type="submission" date="2014-11" db="EMBL/GenBank/DDBJ databases">
        <authorList>
            <person name="Zhu J."/>
            <person name="Qi W."/>
            <person name="Song R."/>
        </authorList>
    </citation>
    <scope>NUCLEOTIDE SEQUENCE [LARGE SCALE GENOMIC DNA]</scope>
</reference>
<feature type="region of interest" description="Disordered" evidence="1">
    <location>
        <begin position="288"/>
        <end position="311"/>
    </location>
</feature>
<feature type="signal peptide" evidence="2">
    <location>
        <begin position="1"/>
        <end position="15"/>
    </location>
</feature>
<dbReference type="EMBL" id="CDMY01000393">
    <property type="protein sequence ID" value="CEM09123.1"/>
    <property type="molecule type" value="Genomic_DNA"/>
</dbReference>
<dbReference type="Proteomes" id="UP000041254">
    <property type="component" value="Unassembled WGS sequence"/>
</dbReference>
<evidence type="ECO:0000313" key="3">
    <source>
        <dbReference type="EMBL" id="CEM09123.1"/>
    </source>
</evidence>
<protein>
    <recommendedName>
        <fullName evidence="5">Homing endonuclease LAGLIDADG domain-containing protein</fullName>
    </recommendedName>
</protein>
<name>A0A0G4F8P6_VITBC</name>
<keyword evidence="2" id="KW-0732">Signal</keyword>
<evidence type="ECO:0008006" key="5">
    <source>
        <dbReference type="Google" id="ProtNLM"/>
    </source>
</evidence>
<sequence length="482" mass="54739">MFVRLLMLFLGCSNSCREGLSTAPALHRTLVFIALPATDLKPYRPVLRSHCPAMEMKAISPPTTAEKPRTTRSRRSRRSREPITVPAFEEFDSDIVRSMCERELRWSPGKHLFRQHRQIDAWYDGMVATVGEEYVEFLVGLLVAAGSADIEGGTREGGGASLRYQLELRTHQLDLLLFVQWALGCGVLRAKRWHGKTRQPVAYSLQFRDRDSILKLARLFSGRVCNPMAQRRLSEWLQIANLRFDGFWFDPLFPAPEETPPAQLAGFLEIVGIFTARIFEVKKKRSLSDGSSTATDDSGDGNPPRASTAPGIHLMFRSRTCNATLSSYLKTMVQGGQILPDGSYAWKGRHPSDFKPLLTRLDRTPPLSMVRRRSVGKWRRLLSKMGDEESLKAYARRINDHVDRCYAHRRQGLPGKFVYRPPGKARSSDFLSEEYLGAYRLHGHWRAMLSSAQTPYMNDTTAQPLLVSSVRKVSRLTLVVWW</sequence>
<accession>A0A0G4F8P6</accession>
<dbReference type="AlphaFoldDB" id="A0A0G4F8P6"/>
<feature type="region of interest" description="Disordered" evidence="1">
    <location>
        <begin position="58"/>
        <end position="80"/>
    </location>
</feature>
<evidence type="ECO:0000313" key="4">
    <source>
        <dbReference type="Proteomes" id="UP000041254"/>
    </source>
</evidence>
<evidence type="ECO:0000256" key="1">
    <source>
        <dbReference type="SAM" id="MobiDB-lite"/>
    </source>
</evidence>
<organism evidence="3 4">
    <name type="scientific">Vitrella brassicaformis (strain CCMP3155)</name>
    <dbReference type="NCBI Taxonomy" id="1169540"/>
    <lineage>
        <taxon>Eukaryota</taxon>
        <taxon>Sar</taxon>
        <taxon>Alveolata</taxon>
        <taxon>Colpodellida</taxon>
        <taxon>Vitrellaceae</taxon>
        <taxon>Vitrella</taxon>
    </lineage>
</organism>
<dbReference type="InParanoid" id="A0A0G4F8P6"/>
<gene>
    <name evidence="3" type="ORF">Vbra_14793</name>
</gene>
<evidence type="ECO:0000256" key="2">
    <source>
        <dbReference type="SAM" id="SignalP"/>
    </source>
</evidence>
<proteinExistence type="predicted"/>